<dbReference type="EMBL" id="CP000438">
    <property type="protein sequence ID" value="ABJ09959.1"/>
    <property type="molecule type" value="Genomic_DNA"/>
</dbReference>
<reference evidence="1 2" key="1">
    <citation type="journal article" date="2006" name="Genome Biol.">
        <title>Genomic analysis reveals that Pseudomonas aeruginosa virulence is combinatorial.</title>
        <authorList>
            <person name="Lee D.G."/>
            <person name="Urbach J.M."/>
            <person name="Wu G."/>
            <person name="Liberati N.T."/>
            <person name="Feinbaum R.L."/>
            <person name="Miyata S."/>
            <person name="Diggins L.T."/>
            <person name="He J."/>
            <person name="Saucier M."/>
            <person name="Deziel E."/>
            <person name="Friedman L."/>
            <person name="Li L."/>
            <person name="Grills G."/>
            <person name="Montgomery K."/>
            <person name="Kucherlapati R."/>
            <person name="Rahme L.G."/>
            <person name="Ausubel F.M."/>
        </authorList>
    </citation>
    <scope>NUCLEOTIDE SEQUENCE [LARGE SCALE GENOMIC DNA]</scope>
    <source>
        <strain evidence="1 2">UCBPP-PA14</strain>
    </source>
</reference>
<name>A0A0H2Z6Q4_PSEAB</name>
<dbReference type="GeneID" id="77222625"/>
<dbReference type="RefSeq" id="WP_003085644.1">
    <property type="nucleotide sequence ID" value="NC_008463.1"/>
</dbReference>
<dbReference type="KEGG" id="pau:PA14_53840"/>
<organism evidence="1 2">
    <name type="scientific">Pseudomonas aeruginosa (strain UCBPP-PA14)</name>
    <dbReference type="NCBI Taxonomy" id="208963"/>
    <lineage>
        <taxon>Bacteria</taxon>
        <taxon>Pseudomonadati</taxon>
        <taxon>Pseudomonadota</taxon>
        <taxon>Gammaproteobacteria</taxon>
        <taxon>Pseudomonadales</taxon>
        <taxon>Pseudomonadaceae</taxon>
        <taxon>Pseudomonas</taxon>
    </lineage>
</organism>
<evidence type="ECO:0000313" key="2">
    <source>
        <dbReference type="Proteomes" id="UP000000653"/>
    </source>
</evidence>
<protein>
    <recommendedName>
        <fullName evidence="3">DUF3509 domain-containing protein</fullName>
    </recommendedName>
</protein>
<proteinExistence type="predicted"/>
<dbReference type="AlphaFoldDB" id="A0A0H2Z6Q4"/>
<sequence>MSIQHRTQDAIRTLTAAFAPFDCLIQATRKGNFSFTIVDQHGVACHSERLYPEQYDDSGKMEEVINRVRKKTLAA</sequence>
<evidence type="ECO:0008006" key="3">
    <source>
        <dbReference type="Google" id="ProtNLM"/>
    </source>
</evidence>
<dbReference type="Proteomes" id="UP000000653">
    <property type="component" value="Chromosome"/>
</dbReference>
<gene>
    <name evidence="1" type="ordered locus">PA14_53840</name>
</gene>
<evidence type="ECO:0000313" key="1">
    <source>
        <dbReference type="EMBL" id="ABJ09959.1"/>
    </source>
</evidence>
<dbReference type="BioCyc" id="PAER208963:G1G74-4537-MONOMER"/>
<dbReference type="HOGENOM" id="CLU_183040_0_0_6"/>
<accession>A0A0H2Z6Q4</accession>